<keyword evidence="3" id="KW-1133">Transmembrane helix</keyword>
<comment type="subcellular location">
    <subcellularLocation>
        <location evidence="1">Membrane</location>
        <topology evidence="1">Multi-pass membrane protein</topology>
    </subcellularLocation>
</comment>
<dbReference type="InterPro" id="IPR033344">
    <property type="entry name" value="CURT1"/>
</dbReference>
<feature type="domain" description="Cyanobacterial aminoacyl-tRNA synthetase CAAD" evidence="4">
    <location>
        <begin position="86"/>
        <end position="148"/>
    </location>
</feature>
<feature type="transmembrane region" description="Helical" evidence="3">
    <location>
        <begin position="95"/>
        <end position="117"/>
    </location>
</feature>
<keyword evidence="3" id="KW-0812">Transmembrane</keyword>
<evidence type="ECO:0000313" key="6">
    <source>
        <dbReference type="Proteomes" id="UP000634136"/>
    </source>
</evidence>
<feature type="compositionally biased region" description="Low complexity" evidence="2">
    <location>
        <begin position="1"/>
        <end position="17"/>
    </location>
</feature>
<reference evidence="5" key="1">
    <citation type="submission" date="2020-09" db="EMBL/GenBank/DDBJ databases">
        <title>Genome-Enabled Discovery of Anthraquinone Biosynthesis in Senna tora.</title>
        <authorList>
            <person name="Kang S.-H."/>
            <person name="Pandey R.P."/>
            <person name="Lee C.-M."/>
            <person name="Sim J.-S."/>
            <person name="Jeong J.-T."/>
            <person name="Choi B.-S."/>
            <person name="Jung M."/>
            <person name="Ginzburg D."/>
            <person name="Zhao K."/>
            <person name="Won S.Y."/>
            <person name="Oh T.-J."/>
            <person name="Yu Y."/>
            <person name="Kim N.-H."/>
            <person name="Lee O.R."/>
            <person name="Lee T.-H."/>
            <person name="Bashyal P."/>
            <person name="Kim T.-S."/>
            <person name="Lee W.-H."/>
            <person name="Kawkins C."/>
            <person name="Kim C.-K."/>
            <person name="Kim J.S."/>
            <person name="Ahn B.O."/>
            <person name="Rhee S.Y."/>
            <person name="Sohng J.K."/>
        </authorList>
    </citation>
    <scope>NUCLEOTIDE SEQUENCE</scope>
    <source>
        <tissue evidence="5">Leaf</tissue>
    </source>
</reference>
<dbReference type="InterPro" id="IPR025564">
    <property type="entry name" value="CAAD_dom"/>
</dbReference>
<dbReference type="Proteomes" id="UP000634136">
    <property type="component" value="Unassembled WGS sequence"/>
</dbReference>
<evidence type="ECO:0000256" key="1">
    <source>
        <dbReference type="ARBA" id="ARBA00004141"/>
    </source>
</evidence>
<protein>
    <submittedName>
        <fullName evidence="5">Protein CURVATURE THYLAKOID 1B, chloroplastic-like</fullName>
    </submittedName>
</protein>
<keyword evidence="3" id="KW-0472">Membrane</keyword>
<dbReference type="AlphaFoldDB" id="A0A834W017"/>
<gene>
    <name evidence="5" type="ORF">G2W53_044489</name>
</gene>
<evidence type="ECO:0000256" key="2">
    <source>
        <dbReference type="SAM" id="MobiDB-lite"/>
    </source>
</evidence>
<organism evidence="5 6">
    <name type="scientific">Senna tora</name>
    <dbReference type="NCBI Taxonomy" id="362788"/>
    <lineage>
        <taxon>Eukaryota</taxon>
        <taxon>Viridiplantae</taxon>
        <taxon>Streptophyta</taxon>
        <taxon>Embryophyta</taxon>
        <taxon>Tracheophyta</taxon>
        <taxon>Spermatophyta</taxon>
        <taxon>Magnoliopsida</taxon>
        <taxon>eudicotyledons</taxon>
        <taxon>Gunneridae</taxon>
        <taxon>Pentapetalae</taxon>
        <taxon>rosids</taxon>
        <taxon>fabids</taxon>
        <taxon>Fabales</taxon>
        <taxon>Fabaceae</taxon>
        <taxon>Caesalpinioideae</taxon>
        <taxon>Cassia clade</taxon>
        <taxon>Senna</taxon>
    </lineage>
</organism>
<dbReference type="EMBL" id="JAAIUW010000155">
    <property type="protein sequence ID" value="KAF7800811.1"/>
    <property type="molecule type" value="Genomic_DNA"/>
</dbReference>
<evidence type="ECO:0000259" key="4">
    <source>
        <dbReference type="Pfam" id="PF14159"/>
    </source>
</evidence>
<dbReference type="OrthoDB" id="2014299at2759"/>
<evidence type="ECO:0000313" key="5">
    <source>
        <dbReference type="EMBL" id="KAF7800811.1"/>
    </source>
</evidence>
<sequence>MASTPSSTTLTLSSSSSIIDPKLRRNSSPSSPQCVTIPSLPPPSRPWKTTSYSGKVARSVRTMATGETPAEVPTTELPEFVKPLLTTWEKVEDKYAVSLVIVAAVTALWASTGVISAIDRLPLLPGVLEIVGIVYSGWFAYKNLIYKPESFCGNGSVWLCGNNGVHYYYLPIFWDCLVAILQQLQAMFITPIMQPTRNAIRISNKELGNRVQAVGSLFLPLCVLQNRAFYHRVASQELHHPINHRRRVRVLAANQIHNVLPRQPRALARSGDRIEDAELGRSLHGHGGNHGCHQLHGGDEGCVFVVVVVVMGM</sequence>
<evidence type="ECO:0000256" key="3">
    <source>
        <dbReference type="SAM" id="Phobius"/>
    </source>
</evidence>
<dbReference type="PANTHER" id="PTHR33222">
    <property type="match status" value="1"/>
</dbReference>
<dbReference type="PANTHER" id="PTHR33222:SF9">
    <property type="entry name" value="PROTEIN CURVATURE THYLAKOID 1B, CHLOROPLASTIC"/>
    <property type="match status" value="1"/>
</dbReference>
<keyword evidence="6" id="KW-1185">Reference proteome</keyword>
<feature type="region of interest" description="Disordered" evidence="2">
    <location>
        <begin position="1"/>
        <end position="53"/>
    </location>
</feature>
<name>A0A834W017_9FABA</name>
<feature type="compositionally biased region" description="Polar residues" evidence="2">
    <location>
        <begin position="26"/>
        <end position="36"/>
    </location>
</feature>
<dbReference type="Pfam" id="PF14159">
    <property type="entry name" value="CAAD"/>
    <property type="match status" value="1"/>
</dbReference>
<dbReference type="GO" id="GO:0009535">
    <property type="term" value="C:chloroplast thylakoid membrane"/>
    <property type="evidence" value="ECO:0007669"/>
    <property type="project" value="TreeGrafter"/>
</dbReference>
<accession>A0A834W017</accession>
<comment type="caution">
    <text evidence="5">The sequence shown here is derived from an EMBL/GenBank/DDBJ whole genome shotgun (WGS) entry which is preliminary data.</text>
</comment>
<proteinExistence type="predicted"/>